<dbReference type="PANTHER" id="PTHR34989">
    <property type="entry name" value="PROTEIN HDED"/>
    <property type="match status" value="1"/>
</dbReference>
<sequence>MRPASVLLIVGVLLVIGGVLALANPFAASLAVTTLVGMVLIVAGVLQSWVAITGAGVPHRIWTGFVGLLGLLAGISLIANPLAGVVSLTLLVGIVFLLTGAVRLGMAWRLRETPLFWFLLLSGAASVLIGFLVVTDIGAAATSLLGLLLGIQLLADGIGLIALGLIARRS</sequence>
<dbReference type="InterPro" id="IPR005325">
    <property type="entry name" value="DUF308_memb"/>
</dbReference>
<accession>A0A2T7UNR6</accession>
<feature type="transmembrane region" description="Helical" evidence="1">
    <location>
        <begin position="85"/>
        <end position="104"/>
    </location>
</feature>
<evidence type="ECO:0000313" key="2">
    <source>
        <dbReference type="EMBL" id="PVE46353.1"/>
    </source>
</evidence>
<name>A0A2T7UNR6_9RHOB</name>
<gene>
    <name evidence="2" type="ORF">DDE23_17080</name>
</gene>
<feature type="transmembrane region" description="Helical" evidence="1">
    <location>
        <begin position="31"/>
        <end position="52"/>
    </location>
</feature>
<dbReference type="Pfam" id="PF03729">
    <property type="entry name" value="DUF308"/>
    <property type="match status" value="1"/>
</dbReference>
<comment type="caution">
    <text evidence="2">The sequence shown here is derived from an EMBL/GenBank/DDBJ whole genome shotgun (WGS) entry which is preliminary data.</text>
</comment>
<evidence type="ECO:0000313" key="3">
    <source>
        <dbReference type="Proteomes" id="UP000244810"/>
    </source>
</evidence>
<feature type="transmembrane region" description="Helical" evidence="1">
    <location>
        <begin position="116"/>
        <end position="134"/>
    </location>
</feature>
<keyword evidence="1" id="KW-0472">Membrane</keyword>
<dbReference type="EMBL" id="QDDR01000009">
    <property type="protein sequence ID" value="PVE46353.1"/>
    <property type="molecule type" value="Genomic_DNA"/>
</dbReference>
<protein>
    <recommendedName>
        <fullName evidence="4">HdeD family acid-resistance protein</fullName>
    </recommendedName>
</protein>
<dbReference type="OrthoDB" id="5678253at2"/>
<dbReference type="RefSeq" id="WP_107753310.1">
    <property type="nucleotide sequence ID" value="NZ_QBKF01000009.1"/>
</dbReference>
<feature type="transmembrane region" description="Helical" evidence="1">
    <location>
        <begin position="140"/>
        <end position="167"/>
    </location>
</feature>
<dbReference type="AlphaFoldDB" id="A0A2T7UNR6"/>
<proteinExistence type="predicted"/>
<dbReference type="GO" id="GO:0005886">
    <property type="term" value="C:plasma membrane"/>
    <property type="evidence" value="ECO:0007669"/>
    <property type="project" value="TreeGrafter"/>
</dbReference>
<dbReference type="InterPro" id="IPR052712">
    <property type="entry name" value="Acid_resist_chaperone_HdeD"/>
</dbReference>
<keyword evidence="3" id="KW-1185">Reference proteome</keyword>
<organism evidence="2 3">
    <name type="scientific">Pararhodobacter aggregans</name>
    <dbReference type="NCBI Taxonomy" id="404875"/>
    <lineage>
        <taxon>Bacteria</taxon>
        <taxon>Pseudomonadati</taxon>
        <taxon>Pseudomonadota</taxon>
        <taxon>Alphaproteobacteria</taxon>
        <taxon>Rhodobacterales</taxon>
        <taxon>Paracoccaceae</taxon>
        <taxon>Pararhodobacter</taxon>
    </lineage>
</organism>
<dbReference type="Proteomes" id="UP000244810">
    <property type="component" value="Unassembled WGS sequence"/>
</dbReference>
<keyword evidence="1" id="KW-0812">Transmembrane</keyword>
<evidence type="ECO:0008006" key="4">
    <source>
        <dbReference type="Google" id="ProtNLM"/>
    </source>
</evidence>
<evidence type="ECO:0000256" key="1">
    <source>
        <dbReference type="SAM" id="Phobius"/>
    </source>
</evidence>
<reference evidence="2 3" key="1">
    <citation type="journal article" date="2011" name="Syst. Appl. Microbiol.">
        <title>Defluviimonas denitrificans gen. nov., sp. nov., and Pararhodobacter aggregans gen. nov., sp. nov., non-phototrophic Rhodobacteraceae from the biofilter of a marine aquaculture.</title>
        <authorList>
            <person name="Foesel B.U."/>
            <person name="Drake H.L."/>
            <person name="Schramm A."/>
        </authorList>
    </citation>
    <scope>NUCLEOTIDE SEQUENCE [LARGE SCALE GENOMIC DNA]</scope>
    <source>
        <strain evidence="2 3">D1-19</strain>
    </source>
</reference>
<feature type="transmembrane region" description="Helical" evidence="1">
    <location>
        <begin position="61"/>
        <end position="79"/>
    </location>
</feature>
<dbReference type="PANTHER" id="PTHR34989:SF1">
    <property type="entry name" value="PROTEIN HDED"/>
    <property type="match status" value="1"/>
</dbReference>
<keyword evidence="1" id="KW-1133">Transmembrane helix</keyword>